<dbReference type="Pfam" id="PF04193">
    <property type="entry name" value="PQ-loop"/>
    <property type="match status" value="1"/>
</dbReference>
<sequence>MGYLVISPEYVPYVSTIANFIISFTPLLSYGSTVLSIRKRQSSQGFSIDICGTMLVSSILRIFYYFNDPFEITLLRQCFVMVFIQTILLRTALKYRSEDAVHFERYDGHWDSFYNKVLELNKEQIDNTFEKYEIGDQYNNYNIQNIIVGIFVALFRLAYINGVLTVSAAFKLLRDVVSLFDYHYIRPFNYWQWKEPITFWKFLLGFVVCAGIIQITFNGNEYLGICFGSISFLVESSLPLPQILLFQRVQNVENFKIILLLSWLGGDITKISYLLFGTENVGLLFIFAAFFQMSLNFVITYQFFYYKFNPNLNSEHIITHIPLSHAPVNIRPPPRSSTLAYISRPSINETNIIPQSRASSISFSGIIPTNSNVNIVQQNQHYQSHRKSISLIEEDDGIDIAEGVKMNIDYTLEDVNDCDEENEGNNENETLLNTQQQQLPFEKGVDPLVEQVRSRTGTIGHA</sequence>
<evidence type="ECO:0000256" key="5">
    <source>
        <dbReference type="SAM" id="Phobius"/>
    </source>
</evidence>
<evidence type="ECO:0000313" key="7">
    <source>
        <dbReference type="Proteomes" id="UP000029867"/>
    </source>
</evidence>
<reference evidence="7" key="1">
    <citation type="journal article" date="2014" name="Microb. Cell Fact.">
        <title>Exploiting Issatchenkia orientalis SD108 for succinic acid production.</title>
        <authorList>
            <person name="Xiao H."/>
            <person name="Shao Z."/>
            <person name="Jiang Y."/>
            <person name="Dole S."/>
            <person name="Zhao H."/>
        </authorList>
    </citation>
    <scope>NUCLEOTIDE SEQUENCE [LARGE SCALE GENOMIC DNA]</scope>
    <source>
        <strain evidence="7">SD108</strain>
    </source>
</reference>
<feature type="transmembrane region" description="Helical" evidence="5">
    <location>
        <begin position="222"/>
        <end position="245"/>
    </location>
</feature>
<evidence type="ECO:0000256" key="3">
    <source>
        <dbReference type="ARBA" id="ARBA00022989"/>
    </source>
</evidence>
<dbReference type="Proteomes" id="UP000029867">
    <property type="component" value="Unassembled WGS sequence"/>
</dbReference>
<dbReference type="PANTHER" id="PTHR14856:SF9">
    <property type="entry name" value="PQ-LOOP REPEAT-CONTAINING PROTEIN 1"/>
    <property type="match status" value="1"/>
</dbReference>
<evidence type="ECO:0008006" key="8">
    <source>
        <dbReference type="Google" id="ProtNLM"/>
    </source>
</evidence>
<gene>
    <name evidence="6" type="ORF">JL09_g2037</name>
</gene>
<comment type="subcellular location">
    <subcellularLocation>
        <location evidence="1">Membrane</location>
        <topology evidence="1">Multi-pass membrane protein</topology>
    </subcellularLocation>
</comment>
<feature type="transmembrane region" description="Helical" evidence="5">
    <location>
        <begin position="198"/>
        <end position="216"/>
    </location>
</feature>
<dbReference type="GO" id="GO:0005802">
    <property type="term" value="C:trans-Golgi network"/>
    <property type="evidence" value="ECO:0007669"/>
    <property type="project" value="TreeGrafter"/>
</dbReference>
<accession>A0A099P3E0</accession>
<dbReference type="GO" id="GO:0005768">
    <property type="term" value="C:endosome"/>
    <property type="evidence" value="ECO:0007669"/>
    <property type="project" value="TreeGrafter"/>
</dbReference>
<protein>
    <recommendedName>
        <fullName evidence="8">PQ-loop repeat-containing protein 1</fullName>
    </recommendedName>
</protein>
<dbReference type="AlphaFoldDB" id="A0A099P3E0"/>
<feature type="transmembrane region" description="Helical" evidence="5">
    <location>
        <begin position="46"/>
        <end position="66"/>
    </location>
</feature>
<dbReference type="InterPro" id="IPR052241">
    <property type="entry name" value="SLC66/Scramblase_ANY1"/>
</dbReference>
<name>A0A099P3E0_PICKU</name>
<dbReference type="Gene3D" id="1.20.1280.290">
    <property type="match status" value="1"/>
</dbReference>
<comment type="caution">
    <text evidence="6">The sequence shown here is derived from an EMBL/GenBank/DDBJ whole genome shotgun (WGS) entry which is preliminary data.</text>
</comment>
<keyword evidence="2 5" id="KW-0812">Transmembrane</keyword>
<evidence type="ECO:0000256" key="2">
    <source>
        <dbReference type="ARBA" id="ARBA00022692"/>
    </source>
</evidence>
<dbReference type="GO" id="GO:0045332">
    <property type="term" value="P:phospholipid translocation"/>
    <property type="evidence" value="ECO:0007669"/>
    <property type="project" value="TreeGrafter"/>
</dbReference>
<keyword evidence="3 5" id="KW-1133">Transmembrane helix</keyword>
<dbReference type="EMBL" id="JQFK01000015">
    <property type="protein sequence ID" value="KGK38809.1"/>
    <property type="molecule type" value="Genomic_DNA"/>
</dbReference>
<dbReference type="eggNOG" id="KOG2913">
    <property type="taxonomic scope" value="Eukaryota"/>
</dbReference>
<dbReference type="InterPro" id="IPR006603">
    <property type="entry name" value="PQ-loop_rpt"/>
</dbReference>
<evidence type="ECO:0000256" key="4">
    <source>
        <dbReference type="ARBA" id="ARBA00023136"/>
    </source>
</evidence>
<dbReference type="HOGENOM" id="CLU_591918_0_0_1"/>
<feature type="transmembrane region" description="Helical" evidence="5">
    <location>
        <begin position="72"/>
        <end position="93"/>
    </location>
</feature>
<proteinExistence type="predicted"/>
<feature type="transmembrane region" description="Helical" evidence="5">
    <location>
        <begin position="282"/>
        <end position="304"/>
    </location>
</feature>
<organism evidence="6 7">
    <name type="scientific">Pichia kudriavzevii</name>
    <name type="common">Yeast</name>
    <name type="synonym">Issatchenkia orientalis</name>
    <dbReference type="NCBI Taxonomy" id="4909"/>
    <lineage>
        <taxon>Eukaryota</taxon>
        <taxon>Fungi</taxon>
        <taxon>Dikarya</taxon>
        <taxon>Ascomycota</taxon>
        <taxon>Saccharomycotina</taxon>
        <taxon>Pichiomycetes</taxon>
        <taxon>Pichiales</taxon>
        <taxon>Pichiaceae</taxon>
        <taxon>Pichia</taxon>
    </lineage>
</organism>
<dbReference type="GO" id="GO:0042147">
    <property type="term" value="P:retrograde transport, endosome to Golgi"/>
    <property type="evidence" value="ECO:0007669"/>
    <property type="project" value="TreeGrafter"/>
</dbReference>
<feature type="transmembrane region" description="Helical" evidence="5">
    <location>
        <begin position="257"/>
        <end position="276"/>
    </location>
</feature>
<dbReference type="VEuPathDB" id="FungiDB:C5L36_0B01260"/>
<dbReference type="GO" id="GO:0016020">
    <property type="term" value="C:membrane"/>
    <property type="evidence" value="ECO:0007669"/>
    <property type="project" value="UniProtKB-SubCell"/>
</dbReference>
<dbReference type="GO" id="GO:0005829">
    <property type="term" value="C:cytosol"/>
    <property type="evidence" value="ECO:0007669"/>
    <property type="project" value="GOC"/>
</dbReference>
<evidence type="ECO:0000256" key="1">
    <source>
        <dbReference type="ARBA" id="ARBA00004141"/>
    </source>
</evidence>
<dbReference type="PANTHER" id="PTHR14856">
    <property type="entry name" value="PQ-LOOP REPEAT-CONTAINING PROTEIN 1-LIKE PROTEIN"/>
    <property type="match status" value="1"/>
</dbReference>
<keyword evidence="4 5" id="KW-0472">Membrane</keyword>
<evidence type="ECO:0000313" key="6">
    <source>
        <dbReference type="EMBL" id="KGK38809.1"/>
    </source>
</evidence>
<feature type="transmembrane region" description="Helical" evidence="5">
    <location>
        <begin position="12"/>
        <end position="34"/>
    </location>
</feature>